<dbReference type="Proteomes" id="UP000240912">
    <property type="component" value="Unassembled WGS sequence"/>
</dbReference>
<feature type="domain" description="Dihydrodipicolinate reductase C-terminal" evidence="14">
    <location>
        <begin position="106"/>
        <end position="242"/>
    </location>
</feature>
<dbReference type="NCBIfam" id="TIGR00036">
    <property type="entry name" value="dapB"/>
    <property type="match status" value="1"/>
</dbReference>
<dbReference type="PIRSF" id="PIRSF000161">
    <property type="entry name" value="DHPR"/>
    <property type="match status" value="1"/>
</dbReference>
<dbReference type="HAMAP" id="MF_00102">
    <property type="entry name" value="DapB"/>
    <property type="match status" value="1"/>
</dbReference>
<dbReference type="PANTHER" id="PTHR20836:SF0">
    <property type="entry name" value="4-HYDROXY-TETRAHYDRODIPICOLINATE REDUCTASE 1, CHLOROPLASTIC-RELATED"/>
    <property type="match status" value="1"/>
</dbReference>
<dbReference type="PANTHER" id="PTHR20836">
    <property type="entry name" value="DIHYDRODIPICOLINATE REDUCTASE"/>
    <property type="match status" value="1"/>
</dbReference>
<feature type="binding site" evidence="12">
    <location>
        <position position="41"/>
    </location>
    <ligand>
        <name>NADP(+)</name>
        <dbReference type="ChEBI" id="CHEBI:58349"/>
    </ligand>
</feature>
<feature type="domain" description="Dihydrodipicolinate reductase N-terminal" evidence="13">
    <location>
        <begin position="1"/>
        <end position="103"/>
    </location>
</feature>
<keyword evidence="16" id="KW-1185">Reference proteome</keyword>
<keyword evidence="5 12" id="KW-0560">Oxidoreductase</keyword>
<evidence type="ECO:0000256" key="5">
    <source>
        <dbReference type="ARBA" id="ARBA00023002"/>
    </source>
</evidence>
<organism evidence="15 16">
    <name type="scientific">Pedobacter yulinensis</name>
    <dbReference type="NCBI Taxonomy" id="2126353"/>
    <lineage>
        <taxon>Bacteria</taxon>
        <taxon>Pseudomonadati</taxon>
        <taxon>Bacteroidota</taxon>
        <taxon>Sphingobacteriia</taxon>
        <taxon>Sphingobacteriales</taxon>
        <taxon>Sphingobacteriaceae</taxon>
        <taxon>Pedobacter</taxon>
    </lineage>
</organism>
<protein>
    <recommendedName>
        <fullName evidence="9 12">4-hydroxy-tetrahydrodipicolinate reductase</fullName>
        <shortName evidence="12">HTPA reductase</shortName>
        <ecNumber evidence="9 12">1.17.1.8</ecNumber>
    </recommendedName>
</protein>
<evidence type="ECO:0000256" key="2">
    <source>
        <dbReference type="ARBA" id="ARBA00022605"/>
    </source>
</evidence>
<accession>A0A2T3HGU0</accession>
<name>A0A2T3HGU0_9SPHI</name>
<evidence type="ECO:0000256" key="9">
    <source>
        <dbReference type="ARBA" id="ARBA00038983"/>
    </source>
</evidence>
<dbReference type="InterPro" id="IPR023940">
    <property type="entry name" value="DHDPR_bac"/>
</dbReference>
<feature type="active site" description="Proton donor/acceptor" evidence="12">
    <location>
        <position position="135"/>
    </location>
</feature>
<keyword evidence="3 12" id="KW-0521">NADP</keyword>
<keyword evidence="7 12" id="KW-0457">Lysine biosynthesis</keyword>
<keyword evidence="6 12" id="KW-0520">NAD</keyword>
<dbReference type="Pfam" id="PF05173">
    <property type="entry name" value="DapB_C"/>
    <property type="match status" value="1"/>
</dbReference>
<dbReference type="RefSeq" id="WP_107217573.1">
    <property type="nucleotide sequence ID" value="NZ_KZ686273.1"/>
</dbReference>
<dbReference type="Pfam" id="PF01113">
    <property type="entry name" value="DapB_N"/>
    <property type="match status" value="1"/>
</dbReference>
<evidence type="ECO:0000256" key="4">
    <source>
        <dbReference type="ARBA" id="ARBA00022915"/>
    </source>
</evidence>
<keyword evidence="12" id="KW-0963">Cytoplasm</keyword>
<dbReference type="CDD" id="cd02274">
    <property type="entry name" value="DHDPR_N"/>
    <property type="match status" value="1"/>
</dbReference>
<dbReference type="GO" id="GO:0016726">
    <property type="term" value="F:oxidoreductase activity, acting on CH or CH2 groups, NAD or NADP as acceptor"/>
    <property type="evidence" value="ECO:0007669"/>
    <property type="project" value="UniProtKB-UniRule"/>
</dbReference>
<proteinExistence type="inferred from homology"/>
<reference evidence="15 16" key="1">
    <citation type="submission" date="2018-03" db="EMBL/GenBank/DDBJ databases">
        <authorList>
            <person name="Keele B.F."/>
        </authorList>
    </citation>
    <scope>NUCLEOTIDE SEQUENCE [LARGE SCALE GENOMIC DNA]</scope>
    <source>
        <strain evidence="15 16">YL28-9</strain>
    </source>
</reference>
<dbReference type="UniPathway" id="UPA00034">
    <property type="reaction ID" value="UER00018"/>
</dbReference>
<evidence type="ECO:0000256" key="1">
    <source>
        <dbReference type="ARBA" id="ARBA00006642"/>
    </source>
</evidence>
<evidence type="ECO:0000256" key="6">
    <source>
        <dbReference type="ARBA" id="ARBA00023027"/>
    </source>
</evidence>
<dbReference type="EC" id="1.17.1.8" evidence="9 12"/>
<feature type="binding site" evidence="12">
    <location>
        <begin position="145"/>
        <end position="146"/>
    </location>
    <ligand>
        <name>(S)-2,3,4,5-tetrahydrodipicolinate</name>
        <dbReference type="ChEBI" id="CHEBI:16845"/>
    </ligand>
</feature>
<comment type="catalytic activity">
    <reaction evidence="10 12">
        <text>(S)-2,3,4,5-tetrahydrodipicolinate + NADP(+) + H2O = (2S,4S)-4-hydroxy-2,3,4,5-tetrahydrodipicolinate + NADPH + H(+)</text>
        <dbReference type="Rhea" id="RHEA:35331"/>
        <dbReference type="ChEBI" id="CHEBI:15377"/>
        <dbReference type="ChEBI" id="CHEBI:15378"/>
        <dbReference type="ChEBI" id="CHEBI:16845"/>
        <dbReference type="ChEBI" id="CHEBI:57783"/>
        <dbReference type="ChEBI" id="CHEBI:58349"/>
        <dbReference type="ChEBI" id="CHEBI:67139"/>
        <dbReference type="EC" id="1.17.1.8"/>
    </reaction>
</comment>
<evidence type="ECO:0000256" key="10">
    <source>
        <dbReference type="ARBA" id="ARBA00049080"/>
    </source>
</evidence>
<dbReference type="InterPro" id="IPR036291">
    <property type="entry name" value="NAD(P)-bd_dom_sf"/>
</dbReference>
<dbReference type="InterPro" id="IPR000846">
    <property type="entry name" value="DapB_N"/>
</dbReference>
<feature type="binding site" evidence="12">
    <location>
        <begin position="100"/>
        <end position="103"/>
    </location>
    <ligand>
        <name>NAD(+)</name>
        <dbReference type="ChEBI" id="CHEBI:57540"/>
    </ligand>
</feature>
<keyword evidence="4 12" id="KW-0220">Diaminopimelate biosynthesis</keyword>
<comment type="function">
    <text evidence="12">Catalyzes the conversion of 4-hydroxy-tetrahydrodipicolinate (HTPA) to tetrahydrodipicolinate.</text>
</comment>
<dbReference type="GO" id="GO:0019877">
    <property type="term" value="P:diaminopimelate biosynthetic process"/>
    <property type="evidence" value="ECO:0007669"/>
    <property type="project" value="UniProtKB-UniRule"/>
</dbReference>
<dbReference type="AlphaFoldDB" id="A0A2T3HGU0"/>
<evidence type="ECO:0000313" key="16">
    <source>
        <dbReference type="Proteomes" id="UP000240912"/>
    </source>
</evidence>
<evidence type="ECO:0000313" key="15">
    <source>
        <dbReference type="EMBL" id="PST81658.1"/>
    </source>
</evidence>
<dbReference type="EMBL" id="PYLS01000009">
    <property type="protein sequence ID" value="PST81658.1"/>
    <property type="molecule type" value="Genomic_DNA"/>
</dbReference>
<feature type="binding site" evidence="12">
    <location>
        <position position="136"/>
    </location>
    <ligand>
        <name>(S)-2,3,4,5-tetrahydrodipicolinate</name>
        <dbReference type="ChEBI" id="CHEBI:16845"/>
    </ligand>
</feature>
<dbReference type="GO" id="GO:0050661">
    <property type="term" value="F:NADP binding"/>
    <property type="evidence" value="ECO:0007669"/>
    <property type="project" value="UniProtKB-UniRule"/>
</dbReference>
<dbReference type="GO" id="GO:0008839">
    <property type="term" value="F:4-hydroxy-tetrahydrodipicolinate reductase"/>
    <property type="evidence" value="ECO:0007669"/>
    <property type="project" value="UniProtKB-UniRule"/>
</dbReference>
<comment type="subunit">
    <text evidence="12">Homotetramer.</text>
</comment>
<feature type="active site" description="Proton donor" evidence="12">
    <location>
        <position position="139"/>
    </location>
</feature>
<evidence type="ECO:0000256" key="8">
    <source>
        <dbReference type="ARBA" id="ARBA00037922"/>
    </source>
</evidence>
<evidence type="ECO:0000259" key="14">
    <source>
        <dbReference type="Pfam" id="PF05173"/>
    </source>
</evidence>
<dbReference type="GO" id="GO:0005829">
    <property type="term" value="C:cytosol"/>
    <property type="evidence" value="ECO:0007669"/>
    <property type="project" value="TreeGrafter"/>
</dbReference>
<dbReference type="GO" id="GO:0051287">
    <property type="term" value="F:NAD binding"/>
    <property type="evidence" value="ECO:0007669"/>
    <property type="project" value="UniProtKB-UniRule"/>
</dbReference>
<feature type="binding site" evidence="12">
    <location>
        <begin position="75"/>
        <end position="77"/>
    </location>
    <ligand>
        <name>NAD(+)</name>
        <dbReference type="ChEBI" id="CHEBI:57540"/>
    </ligand>
</feature>
<dbReference type="SUPFAM" id="SSF51735">
    <property type="entry name" value="NAD(P)-binding Rossmann-fold domains"/>
    <property type="match status" value="1"/>
</dbReference>
<dbReference type="SUPFAM" id="SSF55347">
    <property type="entry name" value="Glyceraldehyde-3-phosphate dehydrogenase-like, C-terminal domain"/>
    <property type="match status" value="1"/>
</dbReference>
<dbReference type="OrthoDB" id="9790352at2"/>
<evidence type="ECO:0000256" key="12">
    <source>
        <dbReference type="HAMAP-Rule" id="MF_00102"/>
    </source>
</evidence>
<dbReference type="Gene3D" id="3.30.360.10">
    <property type="entry name" value="Dihydrodipicolinate Reductase, domain 2"/>
    <property type="match status" value="1"/>
</dbReference>
<comment type="caution">
    <text evidence="12">Was originally thought to be a dihydrodipicolinate reductase (DHDPR), catalyzing the conversion of dihydrodipicolinate to tetrahydrodipicolinate. However, it was shown in E.coli that the substrate of the enzymatic reaction is not dihydrodipicolinate (DHDP) but in fact (2S,4S)-4-hydroxy-2,3,4,5-tetrahydrodipicolinic acid (HTPA), the product released by the DapA-catalyzed reaction.</text>
</comment>
<evidence type="ECO:0000256" key="3">
    <source>
        <dbReference type="ARBA" id="ARBA00022857"/>
    </source>
</evidence>
<gene>
    <name evidence="12 15" type="primary">dapB</name>
    <name evidence="15" type="ORF">C7T94_18770</name>
</gene>
<keyword evidence="2 12" id="KW-0028">Amino-acid biosynthesis</keyword>
<dbReference type="GO" id="GO:0009089">
    <property type="term" value="P:lysine biosynthetic process via diaminopimelate"/>
    <property type="evidence" value="ECO:0007669"/>
    <property type="project" value="UniProtKB-UniRule"/>
</dbReference>
<comment type="catalytic activity">
    <reaction evidence="11 12">
        <text>(S)-2,3,4,5-tetrahydrodipicolinate + NAD(+) + H2O = (2S,4S)-4-hydroxy-2,3,4,5-tetrahydrodipicolinate + NADH + H(+)</text>
        <dbReference type="Rhea" id="RHEA:35323"/>
        <dbReference type="ChEBI" id="CHEBI:15377"/>
        <dbReference type="ChEBI" id="CHEBI:15378"/>
        <dbReference type="ChEBI" id="CHEBI:16845"/>
        <dbReference type="ChEBI" id="CHEBI:57540"/>
        <dbReference type="ChEBI" id="CHEBI:57945"/>
        <dbReference type="ChEBI" id="CHEBI:67139"/>
        <dbReference type="EC" id="1.17.1.8"/>
    </reaction>
</comment>
<dbReference type="InterPro" id="IPR022663">
    <property type="entry name" value="DapB_C"/>
</dbReference>
<evidence type="ECO:0000256" key="11">
    <source>
        <dbReference type="ARBA" id="ARBA00049396"/>
    </source>
</evidence>
<evidence type="ECO:0000256" key="7">
    <source>
        <dbReference type="ARBA" id="ARBA00023154"/>
    </source>
</evidence>
<comment type="similarity">
    <text evidence="1 12">Belongs to the DapB family.</text>
</comment>
<evidence type="ECO:0000259" key="13">
    <source>
        <dbReference type="Pfam" id="PF01113"/>
    </source>
</evidence>
<comment type="caution">
    <text evidence="15">The sequence shown here is derived from an EMBL/GenBank/DDBJ whole genome shotgun (WGS) entry which is preliminary data.</text>
</comment>
<comment type="subcellular location">
    <subcellularLocation>
        <location evidence="12">Cytoplasm</location>
    </subcellularLocation>
</comment>
<comment type="caution">
    <text evidence="12">Lacks conserved residue(s) required for the propagation of feature annotation.</text>
</comment>
<dbReference type="Gene3D" id="3.40.50.720">
    <property type="entry name" value="NAD(P)-binding Rossmann-like Domain"/>
    <property type="match status" value="1"/>
</dbReference>
<comment type="pathway">
    <text evidence="8 12">Amino-acid biosynthesis; L-lysine biosynthesis via DAP pathway; (S)-tetrahydrodipicolinate from L-aspartate: step 4/4.</text>
</comment>
<sequence length="249" mass="27756">MKIALLGYGKMGQIIEKFALERGHEVVLKIHDQNGSELNKRNLQQADVAIDFSTPDAVMHNIYQCFEANVPVVVGTTGWYGNLQAVKNDCMSGNHTLLWGSNFSIGVNLFFHVNKVLARLMNRYPVYDVQVEEIHHTQKLDSPSGTAITIAEGIIENLDRKSEWVNIQAASEDEPVPQAGQLLIESLRIEQVPGTHTVLYSSEVDDIEFKHTAHSRAGFALGAVIAAEWLQNKQGFYSVSDVFEFNKNS</sequence>